<dbReference type="RefSeq" id="WP_259486486.1">
    <property type="nucleotide sequence ID" value="NZ_JANTEZ010000003.1"/>
</dbReference>
<accession>A0ABT2GEG8</accession>
<feature type="chain" id="PRO_5046467708" description="Lipoprotein" evidence="1">
    <location>
        <begin position="25"/>
        <end position="165"/>
    </location>
</feature>
<feature type="signal peptide" evidence="1">
    <location>
        <begin position="1"/>
        <end position="24"/>
    </location>
</feature>
<name>A0ABT2GEG8_9MICO</name>
<proteinExistence type="predicted"/>
<sequence length="165" mass="17234">MKRTTSISAALVFAGLGLSGCAGVAANAGEETRGVGVFPPSLAQENALADGVVDEAEYEAGFAAFQACMTAGGYIVEVRDNSTAIIDYRYLAQATDDGTADRCYQIEFAAVDESWQTAHQDEQADSALLDACLSENGLAIPTTRQEKVDALVRAGVDLGRCMAKG</sequence>
<evidence type="ECO:0000313" key="2">
    <source>
        <dbReference type="EMBL" id="MCS5714603.1"/>
    </source>
</evidence>
<dbReference type="PROSITE" id="PS51257">
    <property type="entry name" value="PROKAR_LIPOPROTEIN"/>
    <property type="match status" value="1"/>
</dbReference>
<protein>
    <recommendedName>
        <fullName evidence="4">Lipoprotein</fullName>
    </recommendedName>
</protein>
<dbReference type="EMBL" id="JANTEZ010000003">
    <property type="protein sequence ID" value="MCS5714603.1"/>
    <property type="molecule type" value="Genomic_DNA"/>
</dbReference>
<organism evidence="2 3">
    <name type="scientific">Herbiconiux gentiana</name>
    <dbReference type="NCBI Taxonomy" id="2970912"/>
    <lineage>
        <taxon>Bacteria</taxon>
        <taxon>Bacillati</taxon>
        <taxon>Actinomycetota</taxon>
        <taxon>Actinomycetes</taxon>
        <taxon>Micrococcales</taxon>
        <taxon>Microbacteriaceae</taxon>
        <taxon>Herbiconiux</taxon>
    </lineage>
</organism>
<evidence type="ECO:0008006" key="4">
    <source>
        <dbReference type="Google" id="ProtNLM"/>
    </source>
</evidence>
<comment type="caution">
    <text evidence="2">The sequence shown here is derived from an EMBL/GenBank/DDBJ whole genome shotgun (WGS) entry which is preliminary data.</text>
</comment>
<keyword evidence="3" id="KW-1185">Reference proteome</keyword>
<reference evidence="2" key="1">
    <citation type="submission" date="2022-08" db="EMBL/GenBank/DDBJ databases">
        <authorList>
            <person name="Deng Y."/>
            <person name="Han X.-F."/>
            <person name="Zhang Y.-Q."/>
        </authorList>
    </citation>
    <scope>NUCLEOTIDE SEQUENCE</scope>
    <source>
        <strain evidence="2">CPCC 205716</strain>
    </source>
</reference>
<dbReference type="Proteomes" id="UP001165580">
    <property type="component" value="Unassembled WGS sequence"/>
</dbReference>
<gene>
    <name evidence="2" type="ORF">NVV95_08560</name>
</gene>
<evidence type="ECO:0000256" key="1">
    <source>
        <dbReference type="SAM" id="SignalP"/>
    </source>
</evidence>
<evidence type="ECO:0000313" key="3">
    <source>
        <dbReference type="Proteomes" id="UP001165580"/>
    </source>
</evidence>
<keyword evidence="1" id="KW-0732">Signal</keyword>